<organism evidence="10 11">
    <name type="scientific">Trichonephila clavata</name>
    <name type="common">Joro spider</name>
    <name type="synonym">Nephila clavata</name>
    <dbReference type="NCBI Taxonomy" id="2740835"/>
    <lineage>
        <taxon>Eukaryota</taxon>
        <taxon>Metazoa</taxon>
        <taxon>Ecdysozoa</taxon>
        <taxon>Arthropoda</taxon>
        <taxon>Chelicerata</taxon>
        <taxon>Arachnida</taxon>
        <taxon>Araneae</taxon>
        <taxon>Araneomorphae</taxon>
        <taxon>Entelegynae</taxon>
        <taxon>Araneoidea</taxon>
        <taxon>Nephilidae</taxon>
        <taxon>Trichonephila</taxon>
    </lineage>
</organism>
<evidence type="ECO:0000256" key="7">
    <source>
        <dbReference type="ARBA" id="ARBA00033769"/>
    </source>
</evidence>
<dbReference type="AlphaFoldDB" id="A0A8X6I2H1"/>
<evidence type="ECO:0000256" key="1">
    <source>
        <dbReference type="ARBA" id="ARBA00004607"/>
    </source>
</evidence>
<comment type="similarity">
    <text evidence="6">Belongs to the CSTPP1 family.</text>
</comment>
<keyword evidence="5" id="KW-0206">Cytoskeleton</keyword>
<keyword evidence="11" id="KW-1185">Reference proteome</keyword>
<dbReference type="GO" id="GO:0005874">
    <property type="term" value="C:microtubule"/>
    <property type="evidence" value="ECO:0007669"/>
    <property type="project" value="UniProtKB-KW"/>
</dbReference>
<protein>
    <recommendedName>
        <fullName evidence="7">Centriolar satellite-associated tubulin polyglutamylase complex regulator 1</fullName>
    </recommendedName>
</protein>
<sequence>MKKSEATTDPLDKPKASTKPLDKSKAAIKPFDNLKATAKPLDISKSTTEPLDKSKTALKLTDESKSPTKSVDELAPVFESLLISDDVFESSETSEYLEEHCLQIYLEDAVTQMLILRSQHEEYKTTPENFLMEYFNSVHKGTHVLIREFSFISATLYNRLCVIRAIILIFKSFLPKADLLNAKHYHSLLQILWPTFPLEIVQSAFDANETKRKDGLNFVEFVSAMKNSFCVGKFCYEDKLISTLIDEKIENFSKVAKCCKTKKPDISEFEFLRFLEDSGSDRAYMDTILENGHLSLEFKRILDLIEELNLFPKDESDEVTGEKSSCSPSGSEQNESTPEESDNDQDSACSSTSNTDLNPE</sequence>
<evidence type="ECO:0000256" key="5">
    <source>
        <dbReference type="ARBA" id="ARBA00023212"/>
    </source>
</evidence>
<evidence type="ECO:0000313" key="11">
    <source>
        <dbReference type="Proteomes" id="UP000887116"/>
    </source>
</evidence>
<keyword evidence="2" id="KW-0963">Cytoplasm</keyword>
<evidence type="ECO:0000256" key="4">
    <source>
        <dbReference type="ARBA" id="ARBA00022701"/>
    </source>
</evidence>
<feature type="region of interest" description="Disordered" evidence="9">
    <location>
        <begin position="1"/>
        <end position="27"/>
    </location>
</feature>
<dbReference type="GO" id="GO:0034451">
    <property type="term" value="C:centriolar satellite"/>
    <property type="evidence" value="ECO:0007669"/>
    <property type="project" value="UniProtKB-SubCell"/>
</dbReference>
<reference evidence="10" key="1">
    <citation type="submission" date="2020-07" db="EMBL/GenBank/DDBJ databases">
        <title>Multicomponent nature underlies the extraordinary mechanical properties of spider dragline silk.</title>
        <authorList>
            <person name="Kono N."/>
            <person name="Nakamura H."/>
            <person name="Mori M."/>
            <person name="Yoshida Y."/>
            <person name="Ohtoshi R."/>
            <person name="Malay A.D."/>
            <person name="Moran D.A.P."/>
            <person name="Tomita M."/>
            <person name="Numata K."/>
            <person name="Arakawa K."/>
        </authorList>
    </citation>
    <scope>NUCLEOTIDE SEQUENCE</scope>
</reference>
<dbReference type="EMBL" id="BMAO01023041">
    <property type="protein sequence ID" value="GFQ86267.1"/>
    <property type="molecule type" value="Genomic_DNA"/>
</dbReference>
<feature type="compositionally biased region" description="Polar residues" evidence="9">
    <location>
        <begin position="346"/>
        <end position="360"/>
    </location>
</feature>
<comment type="subcellular location">
    <subcellularLocation>
        <location evidence="1">Cytoplasm</location>
        <location evidence="1">Cytoskeleton</location>
        <location evidence="1">Microtubule organizing center</location>
        <location evidence="1">Centrosome</location>
        <location evidence="1">Centriolar satellite</location>
    </subcellularLocation>
</comment>
<dbReference type="PANTHER" id="PTHR34252:SF1">
    <property type="entry name" value="CENTRIOLAR SATELLITE-ASSOCIATED TUBULIN POLYGLUTAMYLASE COMPLEX REGULATOR 1"/>
    <property type="match status" value="1"/>
</dbReference>
<keyword evidence="4" id="KW-0493">Microtubule</keyword>
<keyword evidence="3" id="KW-0597">Phosphoprotein</keyword>
<evidence type="ECO:0000256" key="6">
    <source>
        <dbReference type="ARBA" id="ARBA00033750"/>
    </source>
</evidence>
<dbReference type="PANTHER" id="PTHR34252">
    <property type="entry name" value="UPF0705 PROTEIN C11ORF49"/>
    <property type="match status" value="1"/>
</dbReference>
<feature type="compositionally biased region" description="Basic and acidic residues" evidence="9">
    <location>
        <begin position="1"/>
        <end position="25"/>
    </location>
</feature>
<feature type="region of interest" description="Disordered" evidence="9">
    <location>
        <begin position="315"/>
        <end position="360"/>
    </location>
</feature>
<dbReference type="OrthoDB" id="197906at2759"/>
<evidence type="ECO:0000256" key="8">
    <source>
        <dbReference type="ARBA" id="ARBA00045673"/>
    </source>
</evidence>
<gene>
    <name evidence="10" type="primary">CK049_3</name>
    <name evidence="10" type="ORF">TNCT_672151</name>
</gene>
<feature type="compositionally biased region" description="Polar residues" evidence="9">
    <location>
        <begin position="322"/>
        <end position="336"/>
    </location>
</feature>
<dbReference type="CDD" id="cd22959">
    <property type="entry name" value="DD_C11orf49"/>
    <property type="match status" value="1"/>
</dbReference>
<accession>A0A8X6I2H1</accession>
<evidence type="ECO:0000256" key="2">
    <source>
        <dbReference type="ARBA" id="ARBA00022490"/>
    </source>
</evidence>
<proteinExistence type="inferred from homology"/>
<evidence type="ECO:0000256" key="9">
    <source>
        <dbReference type="SAM" id="MobiDB-lite"/>
    </source>
</evidence>
<evidence type="ECO:0000256" key="3">
    <source>
        <dbReference type="ARBA" id="ARBA00022553"/>
    </source>
</evidence>
<dbReference type="Proteomes" id="UP000887116">
    <property type="component" value="Unassembled WGS sequence"/>
</dbReference>
<comment type="function">
    <text evidence="8">Regulator of the tubulin polyglutamylase complex (TPGC) that controls cytoskeletal organization, nuclear shape, and cilium disassembly by balancing microtubule and actin assembly. Regulates the assembly and stability of the TPGC and thereby modulates polyglutamylation of the microtubule, which antagonizes MAP4 binding.</text>
</comment>
<dbReference type="InterPro" id="IPR038968">
    <property type="entry name" value="CSTPP1"/>
</dbReference>
<feature type="region of interest" description="Disordered" evidence="9">
    <location>
        <begin position="39"/>
        <end position="65"/>
    </location>
</feature>
<feature type="compositionally biased region" description="Basic and acidic residues" evidence="9">
    <location>
        <begin position="50"/>
        <end position="65"/>
    </location>
</feature>
<evidence type="ECO:0000313" key="10">
    <source>
        <dbReference type="EMBL" id="GFQ86267.1"/>
    </source>
</evidence>
<comment type="caution">
    <text evidence="10">The sequence shown here is derived from an EMBL/GenBank/DDBJ whole genome shotgun (WGS) entry which is preliminary data.</text>
</comment>
<name>A0A8X6I2H1_TRICU</name>